<dbReference type="Gene3D" id="3.40.1760.10">
    <property type="entry name" value="YfbM-like super family"/>
    <property type="match status" value="1"/>
</dbReference>
<dbReference type="EMBL" id="JAVRFE010000005">
    <property type="protein sequence ID" value="MDT0455212.1"/>
    <property type="molecule type" value="Genomic_DNA"/>
</dbReference>
<dbReference type="RefSeq" id="WP_311622610.1">
    <property type="nucleotide sequence ID" value="NZ_JAVRFE010000005.1"/>
</dbReference>
<keyword evidence="2" id="KW-1185">Reference proteome</keyword>
<protein>
    <submittedName>
        <fullName evidence="1">YfbM family protein</fullName>
    </submittedName>
</protein>
<reference evidence="1" key="1">
    <citation type="submission" date="2024-05" db="EMBL/GenBank/DDBJ databases">
        <title>30 novel species of actinomycetes from the DSMZ collection.</title>
        <authorList>
            <person name="Nouioui I."/>
        </authorList>
    </citation>
    <scope>NUCLEOTIDE SEQUENCE</scope>
    <source>
        <strain evidence="1">DSM 41527</strain>
    </source>
</reference>
<dbReference type="Pfam" id="PF08974">
    <property type="entry name" value="DUF1877"/>
    <property type="match status" value="1"/>
</dbReference>
<accession>A0ABU2T287</accession>
<name>A0ABU2T287_9ACTN</name>
<dbReference type="InterPro" id="IPR015068">
    <property type="entry name" value="DUF1877"/>
</dbReference>
<proteinExistence type="predicted"/>
<dbReference type="InterPro" id="IPR035944">
    <property type="entry name" value="YfbM-like_sf"/>
</dbReference>
<comment type="caution">
    <text evidence="1">The sequence shown here is derived from an EMBL/GenBank/DDBJ whole genome shotgun (WGS) entry which is preliminary data.</text>
</comment>
<gene>
    <name evidence="1" type="ORF">RM550_05585</name>
</gene>
<evidence type="ECO:0000313" key="2">
    <source>
        <dbReference type="Proteomes" id="UP001180551"/>
    </source>
</evidence>
<sequence length="175" mass="18975">MSMIGEYARVTPAELDRALGDPEWALELIGGWMEAAAEAEAAADAAGPAQSVPARCMDVDKAWDALGFLLRRAAFPVDIVHGEEAVPDADDWGYGPPRYLTPERVRTAAGALAEISGERLTAGVGPEDLASAEVYPAIVWERGESLDYVREHYEQLRPFFRTAAEQGDGMLLWLG</sequence>
<organism evidence="1 2">
    <name type="scientific">Streptomyces mooreae</name>
    <dbReference type="NCBI Taxonomy" id="3075523"/>
    <lineage>
        <taxon>Bacteria</taxon>
        <taxon>Bacillati</taxon>
        <taxon>Actinomycetota</taxon>
        <taxon>Actinomycetes</taxon>
        <taxon>Kitasatosporales</taxon>
        <taxon>Streptomycetaceae</taxon>
        <taxon>Streptomyces</taxon>
    </lineage>
</organism>
<dbReference type="SUPFAM" id="SSF111069">
    <property type="entry name" value="Hypothetical protein yfbM"/>
    <property type="match status" value="1"/>
</dbReference>
<evidence type="ECO:0000313" key="1">
    <source>
        <dbReference type="EMBL" id="MDT0455212.1"/>
    </source>
</evidence>
<dbReference type="Proteomes" id="UP001180551">
    <property type="component" value="Unassembled WGS sequence"/>
</dbReference>